<keyword evidence="2" id="KW-0472">Membrane</keyword>
<evidence type="ECO:0000313" key="5">
    <source>
        <dbReference type="Proteomes" id="UP000066480"/>
    </source>
</evidence>
<dbReference type="Gene3D" id="3.40.50.410">
    <property type="entry name" value="von Willebrand factor, type A domain"/>
    <property type="match status" value="1"/>
</dbReference>
<keyword evidence="2" id="KW-0812">Transmembrane</keyword>
<dbReference type="EMBL" id="CP011112">
    <property type="protein sequence ID" value="AKU15367.1"/>
    <property type="molecule type" value="Genomic_DNA"/>
</dbReference>
<dbReference type="SMART" id="SM00327">
    <property type="entry name" value="VWA"/>
    <property type="match status" value="1"/>
</dbReference>
<gene>
    <name evidence="4" type="ORF">VV02_04950</name>
</gene>
<evidence type="ECO:0000256" key="1">
    <source>
        <dbReference type="SAM" id="MobiDB-lite"/>
    </source>
</evidence>
<dbReference type="AlphaFoldDB" id="A0A0K1JF64"/>
<keyword evidence="5" id="KW-1185">Reference proteome</keyword>
<keyword evidence="2" id="KW-1133">Transmembrane helix</keyword>
<dbReference type="Pfam" id="PF00092">
    <property type="entry name" value="VWA"/>
    <property type="match status" value="1"/>
</dbReference>
<dbReference type="InterPro" id="IPR002035">
    <property type="entry name" value="VWF_A"/>
</dbReference>
<sequence>MGRHSATPSSGRHTSTGPGGRLLAAVLAVAVAVLLVGGAIWVLGDRGNSKDATGGGNATGGSGSEGCEQQPVRVATTAEMAPVINDLTKGTIRDDGCTSYVVTVNTPTEVTDSIRTQDKQRPAVWIPDSTVWTKDPGLADVTVGPTVATSPSMIAVPASLASPATTGAQPWKSITTSMPFLMDRPEASSPTTLAVTAASRTLGTDQRAKEALTSTILEMSHADTSGGALFDQASAVKTKARAFPSSEQAIAAYNRDNPQSKLSALVPKEGTAMLRYPFVRIKDAPGSTPEAVDSLQKLLTSDDAKVSLRNNGFRIAESESGPSLPGEPNPMPQTIADPSDAEVTQLLDLWGKAALDSRQLVVIDVSGSMQGRTKGGDTRIQLARDAGKIGLATIPRTTEMGLWTFSTLLAGQKDYKEQVPIRRLDTKVGSSDQFATLTKAMNDLPGQTRGDTGLFDTTLAAYQAAVTSYNPNRVNSVVIITDGANDDPAGGISQEALIASLKRIKNPDRPVSIMMIGLGTEPKQSELQPIVSAVGGEVFQAQNPEDVKQIFLKAIQSRQASS</sequence>
<evidence type="ECO:0000256" key="2">
    <source>
        <dbReference type="SAM" id="Phobius"/>
    </source>
</evidence>
<proteinExistence type="predicted"/>
<dbReference type="RefSeq" id="WP_052590243.1">
    <property type="nucleotide sequence ID" value="NZ_CP011112.1"/>
</dbReference>
<dbReference type="InterPro" id="IPR036465">
    <property type="entry name" value="vWFA_dom_sf"/>
</dbReference>
<feature type="region of interest" description="Disordered" evidence="1">
    <location>
        <begin position="46"/>
        <end position="69"/>
    </location>
</feature>
<dbReference type="SUPFAM" id="SSF53300">
    <property type="entry name" value="vWA-like"/>
    <property type="match status" value="1"/>
</dbReference>
<organism evidence="4 5">
    <name type="scientific">Luteipulveratus mongoliensis</name>
    <dbReference type="NCBI Taxonomy" id="571913"/>
    <lineage>
        <taxon>Bacteria</taxon>
        <taxon>Bacillati</taxon>
        <taxon>Actinomycetota</taxon>
        <taxon>Actinomycetes</taxon>
        <taxon>Micrococcales</taxon>
        <taxon>Dermacoccaceae</taxon>
        <taxon>Luteipulveratus</taxon>
    </lineage>
</organism>
<protein>
    <recommendedName>
        <fullName evidence="3">VWFA domain-containing protein</fullName>
    </recommendedName>
</protein>
<name>A0A0K1JF64_9MICO</name>
<accession>A0A0K1JF64</accession>
<dbReference type="PATRIC" id="fig|571913.6.peg.1010"/>
<evidence type="ECO:0000259" key="3">
    <source>
        <dbReference type="PROSITE" id="PS50234"/>
    </source>
</evidence>
<reference evidence="4 5" key="1">
    <citation type="submission" date="2015-03" db="EMBL/GenBank/DDBJ databases">
        <title>Luteipulveratus halotolerans sp. nov., a novel actinobacterium (Dermacoccaceae) from Sarawak, Malaysia.</title>
        <authorList>
            <person name="Juboi H."/>
            <person name="Basik A."/>
            <person name="Shamsul S.S."/>
            <person name="Arnold P."/>
            <person name="Schmitt E.K."/>
            <person name="Sanglier J.-J."/>
            <person name="Yeo T."/>
        </authorList>
    </citation>
    <scope>NUCLEOTIDE SEQUENCE [LARGE SCALE GENOMIC DNA]</scope>
    <source>
        <strain evidence="4 5">MN07-A0370</strain>
    </source>
</reference>
<feature type="compositionally biased region" description="Gly residues" evidence="1">
    <location>
        <begin position="53"/>
        <end position="64"/>
    </location>
</feature>
<dbReference type="Proteomes" id="UP000066480">
    <property type="component" value="Chromosome"/>
</dbReference>
<evidence type="ECO:0000313" key="4">
    <source>
        <dbReference type="EMBL" id="AKU15367.1"/>
    </source>
</evidence>
<dbReference type="OrthoDB" id="5621159at2"/>
<feature type="domain" description="VWFA" evidence="3">
    <location>
        <begin position="358"/>
        <end position="555"/>
    </location>
</feature>
<feature type="transmembrane region" description="Helical" evidence="2">
    <location>
        <begin position="21"/>
        <end position="43"/>
    </location>
</feature>
<dbReference type="PROSITE" id="PS50234">
    <property type="entry name" value="VWFA"/>
    <property type="match status" value="1"/>
</dbReference>
<dbReference type="KEGG" id="lmoi:VV02_04950"/>
<dbReference type="Pfam" id="PF13531">
    <property type="entry name" value="SBP_bac_11"/>
    <property type="match status" value="1"/>
</dbReference>
<dbReference type="STRING" id="571913.VV02_04950"/>